<dbReference type="EMBL" id="BOPG01000054">
    <property type="protein sequence ID" value="GIJ60427.1"/>
    <property type="molecule type" value="Genomic_DNA"/>
</dbReference>
<sequence>MTTTVTDRSATGARRRARALTVAAAILLPVLIWLVADPIAGHDLIVDGGPDQEPIQVAAFAVVVVPLLVGLAGWGLLAVLEKVTRHARVIWLVIAAVFLLISFLPLTGPGTPGSTRLILGSMHLVVAAVLMVGLTRTSPTTR</sequence>
<keyword evidence="1" id="KW-0472">Membrane</keyword>
<dbReference type="RefSeq" id="WP_239152220.1">
    <property type="nucleotide sequence ID" value="NZ_BOPG01000054.1"/>
</dbReference>
<proteinExistence type="predicted"/>
<dbReference type="InterPro" id="IPR045713">
    <property type="entry name" value="DUF6069"/>
</dbReference>
<name>A0A8J3ZCK0_9ACTN</name>
<keyword evidence="1" id="KW-1133">Transmembrane helix</keyword>
<dbReference type="Pfam" id="PF19545">
    <property type="entry name" value="DUF6069"/>
    <property type="match status" value="1"/>
</dbReference>
<feature type="transmembrane region" description="Helical" evidence="1">
    <location>
        <begin position="89"/>
        <end position="108"/>
    </location>
</feature>
<evidence type="ECO:0000313" key="3">
    <source>
        <dbReference type="Proteomes" id="UP000612585"/>
    </source>
</evidence>
<dbReference type="Proteomes" id="UP000612585">
    <property type="component" value="Unassembled WGS sequence"/>
</dbReference>
<evidence type="ECO:0000256" key="1">
    <source>
        <dbReference type="SAM" id="Phobius"/>
    </source>
</evidence>
<protein>
    <submittedName>
        <fullName evidence="2">Uncharacterized protein</fullName>
    </submittedName>
</protein>
<keyword evidence="1" id="KW-0812">Transmembrane</keyword>
<reference evidence="2" key="1">
    <citation type="submission" date="2021-01" db="EMBL/GenBank/DDBJ databases">
        <title>Whole genome shotgun sequence of Virgisporangium aurantiacum NBRC 16421.</title>
        <authorList>
            <person name="Komaki H."/>
            <person name="Tamura T."/>
        </authorList>
    </citation>
    <scope>NUCLEOTIDE SEQUENCE</scope>
    <source>
        <strain evidence="2">NBRC 16421</strain>
    </source>
</reference>
<organism evidence="2 3">
    <name type="scientific">Virgisporangium aurantiacum</name>
    <dbReference type="NCBI Taxonomy" id="175570"/>
    <lineage>
        <taxon>Bacteria</taxon>
        <taxon>Bacillati</taxon>
        <taxon>Actinomycetota</taxon>
        <taxon>Actinomycetes</taxon>
        <taxon>Micromonosporales</taxon>
        <taxon>Micromonosporaceae</taxon>
        <taxon>Virgisporangium</taxon>
    </lineage>
</organism>
<dbReference type="AlphaFoldDB" id="A0A8J3ZCK0"/>
<comment type="caution">
    <text evidence="2">The sequence shown here is derived from an EMBL/GenBank/DDBJ whole genome shotgun (WGS) entry which is preliminary data.</text>
</comment>
<feature type="transmembrane region" description="Helical" evidence="1">
    <location>
        <begin position="55"/>
        <end position="77"/>
    </location>
</feature>
<keyword evidence="3" id="KW-1185">Reference proteome</keyword>
<evidence type="ECO:0000313" key="2">
    <source>
        <dbReference type="EMBL" id="GIJ60427.1"/>
    </source>
</evidence>
<feature type="transmembrane region" description="Helical" evidence="1">
    <location>
        <begin position="114"/>
        <end position="134"/>
    </location>
</feature>
<gene>
    <name evidence="2" type="ORF">Vau01_079430</name>
</gene>
<feature type="transmembrane region" description="Helical" evidence="1">
    <location>
        <begin position="17"/>
        <end position="35"/>
    </location>
</feature>
<accession>A0A8J3ZCK0</accession>